<gene>
    <name evidence="1" type="ORF">LIP_0484</name>
</gene>
<dbReference type="Proteomes" id="UP000065807">
    <property type="component" value="Chromosome"/>
</dbReference>
<accession>A0A0K2SGU9</accession>
<dbReference type="AlphaFoldDB" id="A0A0K2SGU9"/>
<sequence length="104" mass="11805">MPAFLVRAKMAGRERLAPMLRAVVLDAWPRETLADALPFLLARLEVDPAGMGWYARYGLLGTGSRNRPSWWRTAASSDRSGAARWRSGTRCWRRFRGMPTRPKS</sequence>
<reference evidence="2" key="2">
    <citation type="journal article" date="2016" name="Int. J. Syst. Evol. Microbiol.">
        <title>Complete genome sequence and cell structure of Limnochorda pilosa, a Gram-negative spore-former within the phylum Firmicutes.</title>
        <authorList>
            <person name="Watanabe M."/>
            <person name="Kojima H."/>
            <person name="Fukui M."/>
        </authorList>
    </citation>
    <scope>NUCLEOTIDE SEQUENCE [LARGE SCALE GENOMIC DNA]</scope>
    <source>
        <strain evidence="2">HC45</strain>
    </source>
</reference>
<reference evidence="2" key="1">
    <citation type="submission" date="2015-07" db="EMBL/GenBank/DDBJ databases">
        <title>Complete genome sequence and phylogenetic analysis of Limnochorda pilosa.</title>
        <authorList>
            <person name="Watanabe M."/>
            <person name="Kojima H."/>
            <person name="Fukui M."/>
        </authorList>
    </citation>
    <scope>NUCLEOTIDE SEQUENCE [LARGE SCALE GENOMIC DNA]</scope>
    <source>
        <strain evidence="2">HC45</strain>
    </source>
</reference>
<name>A0A0K2SGU9_LIMPI</name>
<evidence type="ECO:0000313" key="1">
    <source>
        <dbReference type="EMBL" id="BAS26341.1"/>
    </source>
</evidence>
<proteinExistence type="predicted"/>
<evidence type="ECO:0000313" key="2">
    <source>
        <dbReference type="Proteomes" id="UP000065807"/>
    </source>
</evidence>
<keyword evidence="2" id="KW-1185">Reference proteome</keyword>
<protein>
    <submittedName>
        <fullName evidence="1">Uncharacterized protein</fullName>
    </submittedName>
</protein>
<organism evidence="1 2">
    <name type="scientific">Limnochorda pilosa</name>
    <dbReference type="NCBI Taxonomy" id="1555112"/>
    <lineage>
        <taxon>Bacteria</taxon>
        <taxon>Bacillati</taxon>
        <taxon>Bacillota</taxon>
        <taxon>Limnochordia</taxon>
        <taxon>Limnochordales</taxon>
        <taxon>Limnochordaceae</taxon>
        <taxon>Limnochorda</taxon>
    </lineage>
</organism>
<dbReference type="KEGG" id="lpil:LIP_0484"/>
<dbReference type="EMBL" id="AP014924">
    <property type="protein sequence ID" value="BAS26341.1"/>
    <property type="molecule type" value="Genomic_DNA"/>
</dbReference>